<evidence type="ECO:0000313" key="1">
    <source>
        <dbReference type="EMBL" id="KAK9318704.1"/>
    </source>
</evidence>
<organism evidence="1 2">
    <name type="scientific">Lipomyces orientalis</name>
    <dbReference type="NCBI Taxonomy" id="1233043"/>
    <lineage>
        <taxon>Eukaryota</taxon>
        <taxon>Fungi</taxon>
        <taxon>Dikarya</taxon>
        <taxon>Ascomycota</taxon>
        <taxon>Saccharomycotina</taxon>
        <taxon>Lipomycetes</taxon>
        <taxon>Lipomycetales</taxon>
        <taxon>Lipomycetaceae</taxon>
        <taxon>Lipomyces</taxon>
    </lineage>
</organism>
<protein>
    <submittedName>
        <fullName evidence="1">Uncharacterized protein</fullName>
    </submittedName>
</protein>
<reference evidence="2" key="1">
    <citation type="journal article" date="2024" name="Front. Bioeng. Biotechnol.">
        <title>Genome-scale model development and genomic sequencing of the oleaginous clade Lipomyces.</title>
        <authorList>
            <person name="Czajka J.J."/>
            <person name="Han Y."/>
            <person name="Kim J."/>
            <person name="Mondo S.J."/>
            <person name="Hofstad B.A."/>
            <person name="Robles A."/>
            <person name="Haridas S."/>
            <person name="Riley R."/>
            <person name="LaButti K."/>
            <person name="Pangilinan J."/>
            <person name="Andreopoulos W."/>
            <person name="Lipzen A."/>
            <person name="Yan J."/>
            <person name="Wang M."/>
            <person name="Ng V."/>
            <person name="Grigoriev I.V."/>
            <person name="Spatafora J.W."/>
            <person name="Magnuson J.K."/>
            <person name="Baker S.E."/>
            <person name="Pomraning K.R."/>
        </authorList>
    </citation>
    <scope>NUCLEOTIDE SEQUENCE [LARGE SCALE GENOMIC DNA]</scope>
    <source>
        <strain evidence="2">CBS 10300</strain>
    </source>
</reference>
<feature type="non-terminal residue" evidence="1">
    <location>
        <position position="1"/>
    </location>
</feature>
<dbReference type="Proteomes" id="UP001489719">
    <property type="component" value="Unassembled WGS sequence"/>
</dbReference>
<name>A0ACC3TC07_9ASCO</name>
<dbReference type="EMBL" id="MU970382">
    <property type="protein sequence ID" value="KAK9318704.1"/>
    <property type="molecule type" value="Genomic_DNA"/>
</dbReference>
<keyword evidence="2" id="KW-1185">Reference proteome</keyword>
<accession>A0ACC3TC07</accession>
<evidence type="ECO:0000313" key="2">
    <source>
        <dbReference type="Proteomes" id="UP001489719"/>
    </source>
</evidence>
<gene>
    <name evidence="1" type="ORF">V1517DRAFT_267474</name>
</gene>
<sequence length="84" mass="9429">FAFMWYVCRKYTAWWTKYNYILTSGLSAGTAFSGIVIFLGLQYTQTSFSWWGNNVQAAGVDFARVATLYPIPEGGFGLKTGEFS</sequence>
<comment type="caution">
    <text evidence="1">The sequence shown here is derived from an EMBL/GenBank/DDBJ whole genome shotgun (WGS) entry which is preliminary data.</text>
</comment>
<proteinExistence type="predicted"/>